<keyword evidence="2" id="KW-1185">Reference proteome</keyword>
<gene>
    <name evidence="1" type="ORF">PAAG_11482</name>
</gene>
<organism evidence="1 2">
    <name type="scientific">Paracoccidioides lutzii (strain ATCC MYA-826 / Pb01)</name>
    <name type="common">Paracoccidioides brasiliensis</name>
    <dbReference type="NCBI Taxonomy" id="502779"/>
    <lineage>
        <taxon>Eukaryota</taxon>
        <taxon>Fungi</taxon>
        <taxon>Dikarya</taxon>
        <taxon>Ascomycota</taxon>
        <taxon>Pezizomycotina</taxon>
        <taxon>Eurotiomycetes</taxon>
        <taxon>Eurotiomycetidae</taxon>
        <taxon>Onygenales</taxon>
        <taxon>Ajellomycetaceae</taxon>
        <taxon>Paracoccidioides</taxon>
    </lineage>
</organism>
<dbReference type="KEGG" id="pbl:PAAG_11482"/>
<dbReference type="VEuPathDB" id="FungiDB:PAAG_11482"/>
<proteinExistence type="predicted"/>
<reference evidence="1 2" key="1">
    <citation type="journal article" date="2011" name="PLoS Genet.">
        <title>Comparative genomic analysis of human fungal pathogens causing paracoccidioidomycosis.</title>
        <authorList>
            <person name="Desjardins C.A."/>
            <person name="Champion M.D."/>
            <person name="Holder J.W."/>
            <person name="Muszewska A."/>
            <person name="Goldberg J."/>
            <person name="Bailao A.M."/>
            <person name="Brigido M.M."/>
            <person name="Ferreira M.E."/>
            <person name="Garcia A.M."/>
            <person name="Grynberg M."/>
            <person name="Gujja S."/>
            <person name="Heiman D.I."/>
            <person name="Henn M.R."/>
            <person name="Kodira C.D."/>
            <person name="Leon-Narvaez H."/>
            <person name="Longo L.V."/>
            <person name="Ma L.J."/>
            <person name="Malavazi I."/>
            <person name="Matsuo A.L."/>
            <person name="Morais F.V."/>
            <person name="Pereira M."/>
            <person name="Rodriguez-Brito S."/>
            <person name="Sakthikumar S."/>
            <person name="Salem-Izacc S.M."/>
            <person name="Sykes S.M."/>
            <person name="Teixeira M.M."/>
            <person name="Vallejo M.C."/>
            <person name="Walter M.E."/>
            <person name="Yandava C."/>
            <person name="Young S."/>
            <person name="Zeng Q."/>
            <person name="Zucker J."/>
            <person name="Felipe M.S."/>
            <person name="Goldman G.H."/>
            <person name="Haas B.J."/>
            <person name="McEwen J.G."/>
            <person name="Nino-Vega G."/>
            <person name="Puccia R."/>
            <person name="San-Blas G."/>
            <person name="Soares C.M."/>
            <person name="Birren B.W."/>
            <person name="Cuomo C.A."/>
        </authorList>
    </citation>
    <scope>NUCLEOTIDE SEQUENCE [LARGE SCALE GENOMIC DNA]</scope>
    <source>
        <strain evidence="2">ATCC MYA-826 / Pb01</strain>
    </source>
</reference>
<dbReference type="HOGENOM" id="CLU_2250887_0_0_1"/>
<dbReference type="EMBL" id="KN293996">
    <property type="protein sequence ID" value="KGQ01761.1"/>
    <property type="molecule type" value="Genomic_DNA"/>
</dbReference>
<dbReference type="RefSeq" id="XP_015703257.1">
    <property type="nucleotide sequence ID" value="XM_015847125.1"/>
</dbReference>
<dbReference type="OrthoDB" id="4185642at2759"/>
<evidence type="ECO:0000313" key="2">
    <source>
        <dbReference type="Proteomes" id="UP000002059"/>
    </source>
</evidence>
<dbReference type="AlphaFoldDB" id="A0A0A2V1W0"/>
<evidence type="ECO:0000313" key="1">
    <source>
        <dbReference type="EMBL" id="KGQ01761.1"/>
    </source>
</evidence>
<evidence type="ECO:0008006" key="3">
    <source>
        <dbReference type="Google" id="ProtNLM"/>
    </source>
</evidence>
<dbReference type="GeneID" id="26970467"/>
<dbReference type="Proteomes" id="UP000002059">
    <property type="component" value="Partially assembled WGS sequence"/>
</dbReference>
<sequence>MTQSSQVRYLSIIIPTCVNCFSKERQAKFVQAVKPTTAALVMHNDLKSRNLMVAPGERVVFTVTAEEQEWLRQDVQIAQDLGHLLVGLTCQGNVTIDTTRSPQK</sequence>
<protein>
    <recommendedName>
        <fullName evidence="3">Protein kinase domain-containing protein</fullName>
    </recommendedName>
</protein>
<name>A0A0A2V1W0_PARBA</name>
<accession>A0A0A2V1W0</accession>